<feature type="compositionally biased region" description="Basic and acidic residues" evidence="1">
    <location>
        <begin position="85"/>
        <end position="100"/>
    </location>
</feature>
<evidence type="ECO:0000313" key="2">
    <source>
        <dbReference type="EMBL" id="CDZ98505.1"/>
    </source>
</evidence>
<feature type="compositionally biased region" description="Basic and acidic residues" evidence="1">
    <location>
        <begin position="30"/>
        <end position="39"/>
    </location>
</feature>
<feature type="compositionally biased region" description="Polar residues" evidence="1">
    <location>
        <begin position="60"/>
        <end position="84"/>
    </location>
</feature>
<sequence>MSVLKMYHISDDLSTRITQVQGDRFKRRRPGESSEERAQDTSTETNSSSELLLPVRSRSRMTTFSSPGKASLGSMTILRSSSSDQRMRDTSVTELDKEGR</sequence>
<evidence type="ECO:0000256" key="1">
    <source>
        <dbReference type="SAM" id="MobiDB-lite"/>
    </source>
</evidence>
<feature type="compositionally biased region" description="Low complexity" evidence="1">
    <location>
        <begin position="41"/>
        <end position="53"/>
    </location>
</feature>
<dbReference type="EMBL" id="LN483345">
    <property type="protein sequence ID" value="CDZ98505.1"/>
    <property type="molecule type" value="Genomic_DNA"/>
</dbReference>
<organism evidence="2">
    <name type="scientific">Phaffia rhodozyma</name>
    <name type="common">Yeast</name>
    <name type="synonym">Xanthophyllomyces dendrorhous</name>
    <dbReference type="NCBI Taxonomy" id="264483"/>
    <lineage>
        <taxon>Eukaryota</taxon>
        <taxon>Fungi</taxon>
        <taxon>Dikarya</taxon>
        <taxon>Basidiomycota</taxon>
        <taxon>Agaricomycotina</taxon>
        <taxon>Tremellomycetes</taxon>
        <taxon>Cystofilobasidiales</taxon>
        <taxon>Mrakiaceae</taxon>
        <taxon>Phaffia</taxon>
    </lineage>
</organism>
<name>A0A0F7SJ98_PHARH</name>
<dbReference type="AlphaFoldDB" id="A0A0F7SJ98"/>
<protein>
    <submittedName>
        <fullName evidence="2">Uncharacterized protein</fullName>
    </submittedName>
</protein>
<reference evidence="2" key="1">
    <citation type="submission" date="2014-08" db="EMBL/GenBank/DDBJ databases">
        <authorList>
            <person name="Sharma Rahul"/>
            <person name="Thines Marco"/>
        </authorList>
    </citation>
    <scope>NUCLEOTIDE SEQUENCE</scope>
</reference>
<feature type="region of interest" description="Disordered" evidence="1">
    <location>
        <begin position="20"/>
        <end position="100"/>
    </location>
</feature>
<accession>A0A0F7SJ98</accession>
<proteinExistence type="predicted"/>